<protein>
    <recommendedName>
        <fullName evidence="10">Imidazole glycerol phosphate synthase subunit HisH</fullName>
        <ecNumber evidence="10">4.3.2.10</ecNumber>
    </recommendedName>
    <alternativeName>
        <fullName evidence="10">IGP synthase glutaminase subunit</fullName>
        <ecNumber evidence="10">3.5.1.2</ecNumber>
    </alternativeName>
    <alternativeName>
        <fullName evidence="10">IGP synthase subunit HisH</fullName>
    </alternativeName>
    <alternativeName>
        <fullName evidence="10">ImGP synthase subunit HisH</fullName>
        <shortName evidence="10">IGPS subunit HisH</shortName>
    </alternativeName>
</protein>
<dbReference type="EC" id="4.3.2.10" evidence="10"/>
<evidence type="ECO:0000256" key="4">
    <source>
        <dbReference type="ARBA" id="ARBA00022801"/>
    </source>
</evidence>
<evidence type="ECO:0000259" key="12">
    <source>
        <dbReference type="Pfam" id="PF00117"/>
    </source>
</evidence>
<evidence type="ECO:0000256" key="6">
    <source>
        <dbReference type="ARBA" id="ARBA00023102"/>
    </source>
</evidence>
<dbReference type="UniPathway" id="UPA00031">
    <property type="reaction ID" value="UER00010"/>
</dbReference>
<comment type="pathway">
    <text evidence="1 10">Amino-acid biosynthesis; L-histidine biosynthesis; L-histidine from 5-phospho-alpha-D-ribose 1-diphosphate: step 5/9.</text>
</comment>
<sequence length="207" mass="22520">MIVGVVDYGMGNLHSVSKALEHAGPDWDVRLIDSPAQLNDCDRAVLPGVGAMGACVEGIQAAGFDAALKAFVQTRPMMGVCVGMQALFSRGDESGGVDGMGWLDGEINHFPSAIRACGLKIPHMGWNQIQHREHPLFDGIPQGERFYFVHSFRSVDLDQPYVAATAEHGEPFVAAIIQGRVFATQFHPEKSQHAGLQLYSNFLNWTV</sequence>
<evidence type="ECO:0000256" key="7">
    <source>
        <dbReference type="ARBA" id="ARBA00023239"/>
    </source>
</evidence>
<dbReference type="EC" id="3.5.1.2" evidence="10"/>
<evidence type="ECO:0000313" key="13">
    <source>
        <dbReference type="EMBL" id="QGG81231.1"/>
    </source>
</evidence>
<comment type="catalytic activity">
    <reaction evidence="9 10">
        <text>L-glutamine + H2O = L-glutamate + NH4(+)</text>
        <dbReference type="Rhea" id="RHEA:15889"/>
        <dbReference type="ChEBI" id="CHEBI:15377"/>
        <dbReference type="ChEBI" id="CHEBI:28938"/>
        <dbReference type="ChEBI" id="CHEBI:29985"/>
        <dbReference type="ChEBI" id="CHEBI:58359"/>
        <dbReference type="EC" id="3.5.1.2"/>
    </reaction>
</comment>
<evidence type="ECO:0000256" key="1">
    <source>
        <dbReference type="ARBA" id="ARBA00005091"/>
    </source>
</evidence>
<dbReference type="NCBIfam" id="TIGR01855">
    <property type="entry name" value="IMP_synth_hisH"/>
    <property type="match status" value="1"/>
</dbReference>
<gene>
    <name evidence="10 13" type="primary">hisH</name>
    <name evidence="13" type="ORF">GH975_11905</name>
</gene>
<name>A0A5Q2QFT0_9GAMM</name>
<accession>A0A5Q2QFT0</accession>
<keyword evidence="10" id="KW-0963">Cytoplasm</keyword>
<evidence type="ECO:0000256" key="5">
    <source>
        <dbReference type="ARBA" id="ARBA00022962"/>
    </source>
</evidence>
<dbReference type="GO" id="GO:0000107">
    <property type="term" value="F:imidazoleglycerol-phosphate synthase activity"/>
    <property type="evidence" value="ECO:0007669"/>
    <property type="project" value="UniProtKB-UniRule"/>
</dbReference>
<dbReference type="EMBL" id="CP045871">
    <property type="protein sequence ID" value="QGG81231.1"/>
    <property type="molecule type" value="Genomic_DNA"/>
</dbReference>
<dbReference type="PROSITE" id="PS51273">
    <property type="entry name" value="GATASE_TYPE_1"/>
    <property type="match status" value="1"/>
</dbReference>
<dbReference type="GO" id="GO:0016829">
    <property type="term" value="F:lyase activity"/>
    <property type="evidence" value="ECO:0007669"/>
    <property type="project" value="UniProtKB-KW"/>
</dbReference>
<comment type="catalytic activity">
    <reaction evidence="8 10">
        <text>5-[(5-phospho-1-deoxy-D-ribulos-1-ylimino)methylamino]-1-(5-phospho-beta-D-ribosyl)imidazole-4-carboxamide + L-glutamine = D-erythro-1-(imidazol-4-yl)glycerol 3-phosphate + 5-amino-1-(5-phospho-beta-D-ribosyl)imidazole-4-carboxamide + L-glutamate + H(+)</text>
        <dbReference type="Rhea" id="RHEA:24793"/>
        <dbReference type="ChEBI" id="CHEBI:15378"/>
        <dbReference type="ChEBI" id="CHEBI:29985"/>
        <dbReference type="ChEBI" id="CHEBI:58278"/>
        <dbReference type="ChEBI" id="CHEBI:58359"/>
        <dbReference type="ChEBI" id="CHEBI:58475"/>
        <dbReference type="ChEBI" id="CHEBI:58525"/>
        <dbReference type="EC" id="4.3.2.10"/>
    </reaction>
</comment>
<reference evidence="13 14" key="1">
    <citation type="submission" date="2019-11" db="EMBL/GenBank/DDBJ databases">
        <authorList>
            <person name="Khan S.A."/>
            <person name="Jeon C.O."/>
            <person name="Chun B.H."/>
        </authorList>
    </citation>
    <scope>NUCLEOTIDE SEQUENCE [LARGE SCALE GENOMIC DNA]</scope>
    <source>
        <strain evidence="13 14">IMCC 1097</strain>
    </source>
</reference>
<keyword evidence="14" id="KW-1185">Reference proteome</keyword>
<keyword evidence="6 10" id="KW-0368">Histidine biosynthesis</keyword>
<evidence type="ECO:0000256" key="3">
    <source>
        <dbReference type="ARBA" id="ARBA00022605"/>
    </source>
</evidence>
<dbReference type="PANTHER" id="PTHR42701:SF1">
    <property type="entry name" value="IMIDAZOLE GLYCEROL PHOSPHATE SYNTHASE SUBUNIT HISH"/>
    <property type="match status" value="1"/>
</dbReference>
<feature type="active site" evidence="10 11">
    <location>
        <position position="189"/>
    </location>
</feature>
<dbReference type="GO" id="GO:0005737">
    <property type="term" value="C:cytoplasm"/>
    <property type="evidence" value="ECO:0007669"/>
    <property type="project" value="UniProtKB-SubCell"/>
</dbReference>
<dbReference type="InterPro" id="IPR017926">
    <property type="entry name" value="GATASE"/>
</dbReference>
<dbReference type="CDD" id="cd01748">
    <property type="entry name" value="GATase1_IGP_Synthase"/>
    <property type="match status" value="1"/>
</dbReference>
<proteinExistence type="inferred from homology"/>
<comment type="subcellular location">
    <subcellularLocation>
        <location evidence="10">Cytoplasm</location>
    </subcellularLocation>
</comment>
<dbReference type="AlphaFoldDB" id="A0A5Q2QFT0"/>
<evidence type="ECO:0000256" key="8">
    <source>
        <dbReference type="ARBA" id="ARBA00047838"/>
    </source>
</evidence>
<dbReference type="InterPro" id="IPR010139">
    <property type="entry name" value="Imidazole-glycPsynth_HisH"/>
</dbReference>
<dbReference type="InterPro" id="IPR029062">
    <property type="entry name" value="Class_I_gatase-like"/>
</dbReference>
<feature type="domain" description="Glutamine amidotransferase" evidence="12">
    <location>
        <begin position="5"/>
        <end position="202"/>
    </location>
</feature>
<dbReference type="RefSeq" id="WP_153714734.1">
    <property type="nucleotide sequence ID" value="NZ_CP045871.1"/>
</dbReference>
<feature type="active site" description="Nucleophile" evidence="10 11">
    <location>
        <position position="81"/>
    </location>
</feature>
<dbReference type="Pfam" id="PF00117">
    <property type="entry name" value="GATase"/>
    <property type="match status" value="1"/>
</dbReference>
<dbReference type="GO" id="GO:0004359">
    <property type="term" value="F:glutaminase activity"/>
    <property type="evidence" value="ECO:0007669"/>
    <property type="project" value="UniProtKB-EC"/>
</dbReference>
<evidence type="ECO:0000256" key="9">
    <source>
        <dbReference type="ARBA" id="ARBA00049534"/>
    </source>
</evidence>
<dbReference type="Gene3D" id="3.40.50.880">
    <property type="match status" value="1"/>
</dbReference>
<keyword evidence="7 10" id="KW-0456">Lyase</keyword>
<keyword evidence="5 10" id="KW-0315">Glutamine amidotransferase</keyword>
<dbReference type="SUPFAM" id="SSF52317">
    <property type="entry name" value="Class I glutamine amidotransferase-like"/>
    <property type="match status" value="1"/>
</dbReference>
<dbReference type="GO" id="GO:0000105">
    <property type="term" value="P:L-histidine biosynthetic process"/>
    <property type="evidence" value="ECO:0007669"/>
    <property type="project" value="UniProtKB-UniRule"/>
</dbReference>
<evidence type="ECO:0000256" key="2">
    <source>
        <dbReference type="ARBA" id="ARBA00011152"/>
    </source>
</evidence>
<feature type="active site" evidence="10 11">
    <location>
        <position position="187"/>
    </location>
</feature>
<dbReference type="HAMAP" id="MF_00278">
    <property type="entry name" value="HisH"/>
    <property type="match status" value="1"/>
</dbReference>
<dbReference type="Proteomes" id="UP000388235">
    <property type="component" value="Chromosome"/>
</dbReference>
<comment type="function">
    <text evidence="10">IGPS catalyzes the conversion of PRFAR and glutamine to IGP, AICAR and glutamate. The HisH subunit catalyzes the hydrolysis of glutamine to glutamate and ammonia as part of the synthesis of IGP and AICAR. The resulting ammonia molecule is channeled to the active site of HisF.</text>
</comment>
<dbReference type="KEGG" id="llp:GH975_11905"/>
<keyword evidence="4 10" id="KW-0378">Hydrolase</keyword>
<evidence type="ECO:0000256" key="10">
    <source>
        <dbReference type="HAMAP-Rule" id="MF_00278"/>
    </source>
</evidence>
<comment type="subunit">
    <text evidence="2 10">Heterodimer of HisH and HisF.</text>
</comment>
<dbReference type="PIRSF" id="PIRSF000495">
    <property type="entry name" value="Amidotransf_hisH"/>
    <property type="match status" value="1"/>
</dbReference>
<evidence type="ECO:0000313" key="14">
    <source>
        <dbReference type="Proteomes" id="UP000388235"/>
    </source>
</evidence>
<dbReference type="PANTHER" id="PTHR42701">
    <property type="entry name" value="IMIDAZOLE GLYCEROL PHOSPHATE SYNTHASE SUBUNIT HISH"/>
    <property type="match status" value="1"/>
</dbReference>
<organism evidence="13 14">
    <name type="scientific">Litorivicinus lipolyticus</name>
    <dbReference type="NCBI Taxonomy" id="418701"/>
    <lineage>
        <taxon>Bacteria</taxon>
        <taxon>Pseudomonadati</taxon>
        <taxon>Pseudomonadota</taxon>
        <taxon>Gammaproteobacteria</taxon>
        <taxon>Oceanospirillales</taxon>
        <taxon>Litorivicinaceae</taxon>
        <taxon>Litorivicinus</taxon>
    </lineage>
</organism>
<evidence type="ECO:0000256" key="11">
    <source>
        <dbReference type="PIRSR" id="PIRSR000495-1"/>
    </source>
</evidence>
<dbReference type="OrthoDB" id="9807137at2"/>
<keyword evidence="3 10" id="KW-0028">Amino-acid biosynthesis</keyword>